<dbReference type="Proteomes" id="UP000305095">
    <property type="component" value="Unassembled WGS sequence"/>
</dbReference>
<dbReference type="AlphaFoldDB" id="A0A4U6RZF5"/>
<gene>
    <name evidence="1" type="ORF">FDV58_19415</name>
</gene>
<dbReference type="EMBL" id="SZZP01000011">
    <property type="protein sequence ID" value="TKV79898.1"/>
    <property type="molecule type" value="Genomic_DNA"/>
</dbReference>
<sequence>MTTLRIHDDRNGALALDLRDLIDLLAPRSLQASWMVSPVVLHQPVLDRAFEEFMVAGENQLAVFAASGAPVSGAALSKAAHEASQVIWGQFVGTLQQQDGTWIMIRAVDSTFYEVTSSDEEVLSAIRSAYKDVRIASGPVTSTPIAPV</sequence>
<comment type="caution">
    <text evidence="1">The sequence shown here is derived from an EMBL/GenBank/DDBJ whole genome shotgun (WGS) entry which is preliminary data.</text>
</comment>
<name>A0A4U6RZF5_BRAEL</name>
<dbReference type="RefSeq" id="WP_137479659.1">
    <property type="nucleotide sequence ID" value="NZ_SZZP01000011.1"/>
</dbReference>
<organism evidence="1 2">
    <name type="scientific">Bradyrhizobium elkanii</name>
    <dbReference type="NCBI Taxonomy" id="29448"/>
    <lineage>
        <taxon>Bacteria</taxon>
        <taxon>Pseudomonadati</taxon>
        <taxon>Pseudomonadota</taxon>
        <taxon>Alphaproteobacteria</taxon>
        <taxon>Hyphomicrobiales</taxon>
        <taxon>Nitrobacteraceae</taxon>
        <taxon>Bradyrhizobium</taxon>
    </lineage>
</organism>
<evidence type="ECO:0000313" key="2">
    <source>
        <dbReference type="Proteomes" id="UP000305095"/>
    </source>
</evidence>
<protein>
    <submittedName>
        <fullName evidence="1">Uncharacterized protein</fullName>
    </submittedName>
</protein>
<reference evidence="1 2" key="1">
    <citation type="submission" date="2019-05" db="EMBL/GenBank/DDBJ databases">
        <title>Draft Genome of Bradyrhizobium elkanii strain SEMIA 938, Used in Commercial Inoculants for Lupinus spp. in Brazil.</title>
        <authorList>
            <person name="Hungria M."/>
            <person name="Delamuta J.R.M."/>
            <person name="Ribeiro R.A."/>
            <person name="Nogueira M.A."/>
        </authorList>
    </citation>
    <scope>NUCLEOTIDE SEQUENCE [LARGE SCALE GENOMIC DNA]</scope>
    <source>
        <strain evidence="1 2">Semia 938</strain>
    </source>
</reference>
<accession>A0A4U6RZF5</accession>
<evidence type="ECO:0000313" key="1">
    <source>
        <dbReference type="EMBL" id="TKV79898.1"/>
    </source>
</evidence>
<proteinExistence type="predicted"/>